<accession>A0A9J6C8P4</accession>
<evidence type="ECO:0000256" key="2">
    <source>
        <dbReference type="ARBA" id="ARBA00010617"/>
    </source>
</evidence>
<dbReference type="PANTHER" id="PTHR24279:SF120">
    <property type="entry name" value="CYTOCHROME P450"/>
    <property type="match status" value="1"/>
</dbReference>
<dbReference type="Proteomes" id="UP001107558">
    <property type="component" value="Chromosome 2"/>
</dbReference>
<evidence type="ECO:0000256" key="7">
    <source>
        <dbReference type="ARBA" id="ARBA00023033"/>
    </source>
</evidence>
<reference evidence="9" key="1">
    <citation type="submission" date="2021-03" db="EMBL/GenBank/DDBJ databases">
        <title>Chromosome level genome of the anhydrobiotic midge Polypedilum vanderplanki.</title>
        <authorList>
            <person name="Yoshida Y."/>
            <person name="Kikawada T."/>
            <person name="Gusev O."/>
        </authorList>
    </citation>
    <scope>NUCLEOTIDE SEQUENCE</scope>
    <source>
        <strain evidence="9">NIAS01</strain>
        <tissue evidence="9">Whole body or cell culture</tissue>
    </source>
</reference>
<dbReference type="InterPro" id="IPR001128">
    <property type="entry name" value="Cyt_P450"/>
</dbReference>
<keyword evidence="7" id="KW-0503">Monooxygenase</keyword>
<comment type="similarity">
    <text evidence="2">Belongs to the cytochrome P450 family.</text>
</comment>
<evidence type="ECO:0000313" key="9">
    <source>
        <dbReference type="EMBL" id="KAG5678433.1"/>
    </source>
</evidence>
<evidence type="ECO:0000256" key="8">
    <source>
        <dbReference type="PIRSR" id="PIRSR602401-1"/>
    </source>
</evidence>
<evidence type="ECO:0000313" key="10">
    <source>
        <dbReference type="Proteomes" id="UP001107558"/>
    </source>
</evidence>
<evidence type="ECO:0000256" key="3">
    <source>
        <dbReference type="ARBA" id="ARBA00022617"/>
    </source>
</evidence>
<proteinExistence type="inferred from homology"/>
<dbReference type="PRINTS" id="PR00385">
    <property type="entry name" value="P450"/>
</dbReference>
<organism evidence="9 10">
    <name type="scientific">Polypedilum vanderplanki</name>
    <name type="common">Sleeping chironomid midge</name>
    <dbReference type="NCBI Taxonomy" id="319348"/>
    <lineage>
        <taxon>Eukaryota</taxon>
        <taxon>Metazoa</taxon>
        <taxon>Ecdysozoa</taxon>
        <taxon>Arthropoda</taxon>
        <taxon>Hexapoda</taxon>
        <taxon>Insecta</taxon>
        <taxon>Pterygota</taxon>
        <taxon>Neoptera</taxon>
        <taxon>Endopterygota</taxon>
        <taxon>Diptera</taxon>
        <taxon>Nematocera</taxon>
        <taxon>Chironomoidea</taxon>
        <taxon>Chironomidae</taxon>
        <taxon>Chironominae</taxon>
        <taxon>Polypedilum</taxon>
        <taxon>Polypedilum</taxon>
    </lineage>
</organism>
<keyword evidence="5" id="KW-0560">Oxidoreductase</keyword>
<dbReference type="Pfam" id="PF00067">
    <property type="entry name" value="p450"/>
    <property type="match status" value="1"/>
</dbReference>
<dbReference type="Gene3D" id="1.10.630.10">
    <property type="entry name" value="Cytochrome P450"/>
    <property type="match status" value="1"/>
</dbReference>
<dbReference type="InterPro" id="IPR002401">
    <property type="entry name" value="Cyt_P450_E_grp-I"/>
</dbReference>
<comment type="cofactor">
    <cofactor evidence="1 8">
        <name>heme</name>
        <dbReference type="ChEBI" id="CHEBI:30413"/>
    </cofactor>
</comment>
<dbReference type="CDD" id="cd11054">
    <property type="entry name" value="CYP24A1-like"/>
    <property type="match status" value="1"/>
</dbReference>
<evidence type="ECO:0000256" key="6">
    <source>
        <dbReference type="ARBA" id="ARBA00023004"/>
    </source>
</evidence>
<feature type="binding site" description="axial binding residue" evidence="8">
    <location>
        <position position="409"/>
    </location>
    <ligand>
        <name>heme</name>
        <dbReference type="ChEBI" id="CHEBI:30413"/>
    </ligand>
    <ligandPart>
        <name>Fe</name>
        <dbReference type="ChEBI" id="CHEBI:18248"/>
    </ligandPart>
</feature>
<evidence type="ECO:0008006" key="11">
    <source>
        <dbReference type="Google" id="ProtNLM"/>
    </source>
</evidence>
<sequence length="460" mass="53589">MIRHFAIPGGKFYNKPLNELLQLLRKEYGDIFYFPGILGQKPLIMTFKPEDAEKVFRVEGRWPYRRPLETFTHYRRNYRQDIFESSGGLTVEHGEKWHDFRTKVNQIMMQPKNTKMYIPKIDEVTMDFIDKMRAIRNENNEMPADFFETLNEWSLESIALIALDTRLGLLKGNNPEAQKLYELVKEVFTASYEYDIQPSIWRYYQTPGFKKAMKSFDAVTDTIYKYIEKALEKYKKNPNENESGVLEKLLKIDKNIAIVMAMDMLGAGIDTTSSSVVANLYCLAKNQDKQEILRQEILKVLPTKETKLDTKSLDNVPYLRAVIKESLRMHPIFSGNSRAVDCDLVLQGYQIPKGIDILLVANSHNEHFDQADKFIPERWLKDNTDPKCPHAKDSHPFAFLPFGFASRACIGKRMANMEMEVLIARVLREFKIEWNHSDIKWKSVIINYPDSPLKFKAIDI</sequence>
<dbReference type="GO" id="GO:0004497">
    <property type="term" value="F:monooxygenase activity"/>
    <property type="evidence" value="ECO:0007669"/>
    <property type="project" value="UniProtKB-KW"/>
</dbReference>
<comment type="caution">
    <text evidence="9">The sequence shown here is derived from an EMBL/GenBank/DDBJ whole genome shotgun (WGS) entry which is preliminary data.</text>
</comment>
<keyword evidence="3 8" id="KW-0349">Heme</keyword>
<evidence type="ECO:0000256" key="1">
    <source>
        <dbReference type="ARBA" id="ARBA00001971"/>
    </source>
</evidence>
<dbReference type="OrthoDB" id="3945418at2759"/>
<dbReference type="PANTHER" id="PTHR24279">
    <property type="entry name" value="CYTOCHROME P450"/>
    <property type="match status" value="1"/>
</dbReference>
<dbReference type="FunFam" id="1.10.630.10:FF:000006">
    <property type="entry name" value="Cytochrome P450 302a1, mitochondrial"/>
    <property type="match status" value="1"/>
</dbReference>
<evidence type="ECO:0000256" key="5">
    <source>
        <dbReference type="ARBA" id="ARBA00023002"/>
    </source>
</evidence>
<dbReference type="SUPFAM" id="SSF48264">
    <property type="entry name" value="Cytochrome P450"/>
    <property type="match status" value="1"/>
</dbReference>
<keyword evidence="6 8" id="KW-0408">Iron</keyword>
<dbReference type="PRINTS" id="PR00463">
    <property type="entry name" value="EP450I"/>
</dbReference>
<dbReference type="InterPro" id="IPR050479">
    <property type="entry name" value="CYP11_CYP27_families"/>
</dbReference>
<evidence type="ECO:0000256" key="4">
    <source>
        <dbReference type="ARBA" id="ARBA00022723"/>
    </source>
</evidence>
<dbReference type="GO" id="GO:0020037">
    <property type="term" value="F:heme binding"/>
    <property type="evidence" value="ECO:0007669"/>
    <property type="project" value="InterPro"/>
</dbReference>
<keyword evidence="4 8" id="KW-0479">Metal-binding</keyword>
<dbReference type="AlphaFoldDB" id="A0A9J6C8P4"/>
<protein>
    <recommendedName>
        <fullName evidence="11">Cytochrome P450</fullName>
    </recommendedName>
</protein>
<name>A0A9J6C8P4_POLVA</name>
<dbReference type="GO" id="GO:0005506">
    <property type="term" value="F:iron ion binding"/>
    <property type="evidence" value="ECO:0007669"/>
    <property type="project" value="InterPro"/>
</dbReference>
<dbReference type="InterPro" id="IPR036396">
    <property type="entry name" value="Cyt_P450_sf"/>
</dbReference>
<dbReference type="EMBL" id="JADBJN010000002">
    <property type="protein sequence ID" value="KAG5678433.1"/>
    <property type="molecule type" value="Genomic_DNA"/>
</dbReference>
<gene>
    <name evidence="9" type="ORF">PVAND_008107</name>
</gene>
<keyword evidence="10" id="KW-1185">Reference proteome</keyword>
<dbReference type="GO" id="GO:0016705">
    <property type="term" value="F:oxidoreductase activity, acting on paired donors, with incorporation or reduction of molecular oxygen"/>
    <property type="evidence" value="ECO:0007669"/>
    <property type="project" value="InterPro"/>
</dbReference>